<accession>A0A918I430</accession>
<feature type="transmembrane region" description="Helical" evidence="2">
    <location>
        <begin position="93"/>
        <end position="115"/>
    </location>
</feature>
<feature type="transmembrane region" description="Helical" evidence="2">
    <location>
        <begin position="247"/>
        <end position="269"/>
    </location>
</feature>
<evidence type="ECO:0000313" key="4">
    <source>
        <dbReference type="Proteomes" id="UP000636661"/>
    </source>
</evidence>
<reference evidence="3" key="2">
    <citation type="submission" date="2020-09" db="EMBL/GenBank/DDBJ databases">
        <authorList>
            <person name="Sun Q."/>
            <person name="Ohkuma M."/>
        </authorList>
    </citation>
    <scope>NUCLEOTIDE SEQUENCE</scope>
    <source>
        <strain evidence="3">JCM 4391</strain>
    </source>
</reference>
<organism evidence="3 4">
    <name type="scientific">Streptomyces lavendofoliae</name>
    <dbReference type="NCBI Taxonomy" id="67314"/>
    <lineage>
        <taxon>Bacteria</taxon>
        <taxon>Bacillati</taxon>
        <taxon>Actinomycetota</taxon>
        <taxon>Actinomycetes</taxon>
        <taxon>Kitasatosporales</taxon>
        <taxon>Streptomycetaceae</taxon>
        <taxon>Streptomyces</taxon>
    </lineage>
</organism>
<feature type="transmembrane region" description="Helical" evidence="2">
    <location>
        <begin position="502"/>
        <end position="520"/>
    </location>
</feature>
<feature type="region of interest" description="Disordered" evidence="1">
    <location>
        <begin position="1"/>
        <end position="28"/>
    </location>
</feature>
<evidence type="ECO:0000313" key="3">
    <source>
        <dbReference type="EMBL" id="GGU65993.1"/>
    </source>
</evidence>
<feature type="transmembrane region" description="Helical" evidence="2">
    <location>
        <begin position="555"/>
        <end position="577"/>
    </location>
</feature>
<comment type="caution">
    <text evidence="3">The sequence shown here is derived from an EMBL/GenBank/DDBJ whole genome shotgun (WGS) entry which is preliminary data.</text>
</comment>
<feature type="transmembrane region" description="Helical" evidence="2">
    <location>
        <begin position="199"/>
        <end position="217"/>
    </location>
</feature>
<name>A0A918I430_9ACTN</name>
<sequence>MDKASEWGAAVGESQVTESFPEPAPDGEDWRERLRRYAASRIIRPGLARPPYDTAIVLGCVSLACGCAAVLLAGSDVLGTEALGTSGRQLSRAAIVAILLVLATAVWALGIAAITARRAPRLWLAALAMSSAGVAASVHTAALQIARALSHLLTANPSVDFGIITVPLWALVAASVSILAAAAVLFIPLRHLAAHPKAYGLLVSAPVWSALLIWAGLSHVGNQLPSGLSLSAAATERLSAPPATASLYFLSGLLLLGLLGGLRVLALLAAAEVADANVTVAQRSARWRPLGATAVVVGLVVAKVVFLGLGFAGVFGDDGTGETWDRGFWGQWVLSVLLVTLACLGYLAARARPLRAGHFGPISTLLVVGFGLPGLVLMALVYFHAATGALLPGPWQGRLSDHVMNAVVVLAHFTPLGTVVVTGVAGLVMLARRGRTDGAVLAVAAFAVGLPVAVQIALIDGTPITRSLLSLPILDAVVTAALLVALVTAALRPHRALPAQDLLVILVMSSLLSFAVDAFVPEGIQAWLFAVILLAPVVWRFAVDTREEQQRPIHRTVLSLTGWSMVLAVSSLALAHGFGHENWGTEDRLTWRLVAIPLAFVLLCRRSLPAREPARGWRAGPTPGDRPPESRYVYAAGALVAILLVSAASLGLAKSLEVPRVKRGQYLVSTTLPDNWFPAQCPSEGDAEMVLLVLENEQAAIVAGHGSRDGLESAGRNCPDVDQIAKDVLKNPNCTGVVTAGARPIEAGGMPGAEFHANNGVIRCAHWKADGIERFVVAIDEKPGLQGMRPALTSAIEGITFSSR</sequence>
<keyword evidence="2" id="KW-1133">Transmembrane helix</keyword>
<feature type="transmembrane region" description="Helical" evidence="2">
    <location>
        <begin position="438"/>
        <end position="459"/>
    </location>
</feature>
<evidence type="ECO:0000256" key="1">
    <source>
        <dbReference type="SAM" id="MobiDB-lite"/>
    </source>
</evidence>
<feature type="transmembrane region" description="Helical" evidence="2">
    <location>
        <begin position="471"/>
        <end position="490"/>
    </location>
</feature>
<dbReference type="AlphaFoldDB" id="A0A918I430"/>
<keyword evidence="4" id="KW-1185">Reference proteome</keyword>
<feature type="transmembrane region" description="Helical" evidence="2">
    <location>
        <begin position="526"/>
        <end position="543"/>
    </location>
</feature>
<feature type="transmembrane region" description="Helical" evidence="2">
    <location>
        <begin position="166"/>
        <end position="187"/>
    </location>
</feature>
<feature type="transmembrane region" description="Helical" evidence="2">
    <location>
        <begin position="54"/>
        <end position="73"/>
    </location>
</feature>
<gene>
    <name evidence="3" type="ORF">GCM10010274_63320</name>
</gene>
<feature type="transmembrane region" description="Helical" evidence="2">
    <location>
        <begin position="122"/>
        <end position="146"/>
    </location>
</feature>
<feature type="transmembrane region" description="Helical" evidence="2">
    <location>
        <begin position="290"/>
        <end position="316"/>
    </location>
</feature>
<feature type="transmembrane region" description="Helical" evidence="2">
    <location>
        <begin position="632"/>
        <end position="653"/>
    </location>
</feature>
<evidence type="ECO:0000256" key="2">
    <source>
        <dbReference type="SAM" id="Phobius"/>
    </source>
</evidence>
<proteinExistence type="predicted"/>
<protein>
    <submittedName>
        <fullName evidence="3">Uncharacterized protein</fullName>
    </submittedName>
</protein>
<keyword evidence="2" id="KW-0472">Membrane</keyword>
<dbReference type="Proteomes" id="UP000636661">
    <property type="component" value="Unassembled WGS sequence"/>
</dbReference>
<feature type="transmembrane region" description="Helical" evidence="2">
    <location>
        <begin position="328"/>
        <end position="349"/>
    </location>
</feature>
<keyword evidence="2" id="KW-0812">Transmembrane</keyword>
<reference evidence="3" key="1">
    <citation type="journal article" date="2014" name="Int. J. Syst. Evol. Microbiol.">
        <title>Complete genome sequence of Corynebacterium casei LMG S-19264T (=DSM 44701T), isolated from a smear-ripened cheese.</title>
        <authorList>
            <consortium name="US DOE Joint Genome Institute (JGI-PGF)"/>
            <person name="Walter F."/>
            <person name="Albersmeier A."/>
            <person name="Kalinowski J."/>
            <person name="Ruckert C."/>
        </authorList>
    </citation>
    <scope>NUCLEOTIDE SEQUENCE</scope>
    <source>
        <strain evidence="3">JCM 4391</strain>
    </source>
</reference>
<feature type="transmembrane region" description="Helical" evidence="2">
    <location>
        <begin position="403"/>
        <end position="431"/>
    </location>
</feature>
<dbReference type="EMBL" id="BMTP01000026">
    <property type="protein sequence ID" value="GGU65993.1"/>
    <property type="molecule type" value="Genomic_DNA"/>
</dbReference>
<feature type="transmembrane region" description="Helical" evidence="2">
    <location>
        <begin position="361"/>
        <end position="383"/>
    </location>
</feature>